<keyword evidence="3" id="KW-0964">Secreted</keyword>
<gene>
    <name evidence="15" type="primary">LOC108624600</name>
</gene>
<evidence type="ECO:0000256" key="4">
    <source>
        <dbReference type="ARBA" id="ARBA00022729"/>
    </source>
</evidence>
<dbReference type="InterPro" id="IPR009454">
    <property type="entry name" value="Lipid_transpt_open_b-sht"/>
</dbReference>
<evidence type="ECO:0000256" key="1">
    <source>
        <dbReference type="ARBA" id="ARBA00004613"/>
    </source>
</evidence>
<dbReference type="Gene3D" id="2.20.50.20">
    <property type="entry name" value="Lipovitellin. Chain A, domain 3"/>
    <property type="match status" value="1"/>
</dbReference>
<dbReference type="GO" id="GO:0005576">
    <property type="term" value="C:extracellular region"/>
    <property type="evidence" value="ECO:0007669"/>
    <property type="project" value="UniProtKB-SubCell"/>
</dbReference>
<feature type="chain" id="PRO_5042463383" evidence="11">
    <location>
        <begin position="25"/>
        <end position="3346"/>
    </location>
</feature>
<dbReference type="InterPro" id="IPR016024">
    <property type="entry name" value="ARM-type_fold"/>
</dbReference>
<dbReference type="SUPFAM" id="SSF48431">
    <property type="entry name" value="Lipovitellin-phosvitin complex, superhelical domain"/>
    <property type="match status" value="1"/>
</dbReference>
<feature type="coiled-coil region" evidence="10">
    <location>
        <begin position="2420"/>
        <end position="2447"/>
    </location>
</feature>
<evidence type="ECO:0000256" key="8">
    <source>
        <dbReference type="ARBA" id="ARBA00023180"/>
    </source>
</evidence>
<reference evidence="15" key="1">
    <citation type="submission" date="2025-08" db="UniProtKB">
        <authorList>
            <consortium name="RefSeq"/>
        </authorList>
    </citation>
    <scope>IDENTIFICATION</scope>
    <source>
        <tissue evidence="15">Whole body</tissue>
    </source>
</reference>
<keyword evidence="7" id="KW-1015">Disulfide bond</keyword>
<evidence type="ECO:0000256" key="11">
    <source>
        <dbReference type="SAM" id="SignalP"/>
    </source>
</evidence>
<name>A0AAJ7N6M6_9HYME</name>
<feature type="domain" description="Vitellogenin" evidence="12">
    <location>
        <begin position="41"/>
        <end position="636"/>
    </location>
</feature>
<protein>
    <submittedName>
        <fullName evidence="15">Apolipophorins</fullName>
    </submittedName>
</protein>
<evidence type="ECO:0000313" key="15">
    <source>
        <dbReference type="RefSeq" id="XP_017879492.1"/>
    </source>
</evidence>
<dbReference type="InterPro" id="IPR001846">
    <property type="entry name" value="VWF_type-D"/>
</dbReference>
<dbReference type="Proteomes" id="UP000694925">
    <property type="component" value="Unplaced"/>
</dbReference>
<evidence type="ECO:0000256" key="5">
    <source>
        <dbReference type="ARBA" id="ARBA00023055"/>
    </source>
</evidence>
<dbReference type="Gene3D" id="1.25.10.20">
    <property type="entry name" value="Vitellinogen, superhelical"/>
    <property type="match status" value="1"/>
</dbReference>
<feature type="coiled-coil region" evidence="10">
    <location>
        <begin position="2516"/>
        <end position="2543"/>
    </location>
</feature>
<dbReference type="PROSITE" id="PS51211">
    <property type="entry name" value="VITELLOGENIN"/>
    <property type="match status" value="1"/>
</dbReference>
<dbReference type="SUPFAM" id="SSF48371">
    <property type="entry name" value="ARM repeat"/>
    <property type="match status" value="1"/>
</dbReference>
<dbReference type="Gene3D" id="2.30.230.10">
    <property type="entry name" value="Lipovitellin, beta-sheet shell regions, chain A"/>
    <property type="match status" value="1"/>
</dbReference>
<keyword evidence="10" id="KW-0175">Coiled coil</keyword>
<keyword evidence="14" id="KW-1185">Reference proteome</keyword>
<dbReference type="Gene3D" id="2.20.80.10">
    <property type="entry name" value="Lipovitellin-phosvitin complex, chain A, domain 4"/>
    <property type="match status" value="1"/>
</dbReference>
<comment type="caution">
    <text evidence="9">Lacks conserved residue(s) required for the propagation of feature annotation.</text>
</comment>
<keyword evidence="5" id="KW-0445">Lipid transport</keyword>
<evidence type="ECO:0000259" key="13">
    <source>
        <dbReference type="PROSITE" id="PS51233"/>
    </source>
</evidence>
<dbReference type="Pfam" id="PF06448">
    <property type="entry name" value="DUF1081"/>
    <property type="match status" value="1"/>
</dbReference>
<dbReference type="GO" id="GO:0005319">
    <property type="term" value="F:lipid transporter activity"/>
    <property type="evidence" value="ECO:0007669"/>
    <property type="project" value="InterPro"/>
</dbReference>
<feature type="domain" description="VWFD" evidence="13">
    <location>
        <begin position="2782"/>
        <end position="2947"/>
    </location>
</feature>
<sequence>MGHPPRLAGATLACLLLLFAVTESAVKCSIGCRGMQPNKAYHEGKTYVYSLDGLSVTSVTDAKEEASLKLAATVEMAVKPDCVHQLWLKDVQINGAAPSLPDIEKYTVQFNYHDGHIDTELCTQPGDSQASLNIKRAVVSMFQSAIMRESGFTTHHEIDVMGSCPTEFNFRKEGESVIVNKNRNLEQCAFRENVNQGLISGNMDTVAGLKSSPLLASHQEIEQRFKNGVLNKAVTKETYKLRPFSNGNAGAKTTVETTLTLKDEKDDSPPGAVSVPKSLIFEAPHPVMKSSAKALSNALNAAKDEVANGVKPDAAAKVADLVKVIRLSNKNDIMSVYQKAKGTDKKLLLDALFRAGTGEATEVGVELIKKKELTGVSALMFYASLPLVRHVHLPSVSAVTSLLDQPDLPRLGYLGVGQVIGKYCQQHPCENVPEVKQAVHKIREKVGNGKAKTREQENLIISALKALGNSQFLDDATLQKLANIAADKNVRNRVRVAATEALPNRCSMKWKNILFKILGDREEDSEVRIKSYLALVACPCPHIANHLKEILDKETVNQVGSFIQSHLRNLRASTDPEKLEAKNQLGLLKPRTKFPEDFRKFSFNNELSYKIDAFGVGSTLESNVIYSQDSFVPRSTNLNMTVELFGRNFNLMELNTRVENLDKVIEHYFGPKGKVWEKDYKDLKESNTGKKISKYIKEKYDKTVRSKREVKQADLDNFAKNVHLRSNEVDDDLDVDLSVKMFGVELAYLSYQGDISKVDPEVIIEELFEKLDKGFDIAKNLNYEFENYLQFLDAELVYPTGLGSALNLGIIGTSALRLKTDGSVDISTMLDDPENAKFRIAMEPSVSIQIAGNMVVQAPGVESGMKIVGTLHTATSTDLSVSILNGKGIDVNLGIPKKKQELISISSEVLLTTGSGDKYVAPKFGKGKDHSDCFDQLSTVLGLTVCGEIMLPYDDLYNVQQKPLFPLSGPAKFAVNLQSNDVTKYHFKILLDTESHNKRSFEILLETISRKSNKQISFLLETGLEPDIYAKMILDSPIKKLSAMAVLKNTVPERTLTLTVSHDQMEYYGRIGVLANGNKYKPVLEYKLPEHIANLASAKTGMKPGQQYNVQGTIDVSDGGHKYVMDKVALTANGQELVIIDGSVIWSPSSLKVDTKLGYGDKNLALKVDGKKVVADHYKLSVSCVPSADPNIAFNLQWEYKKGPQDLDHKLIFVHGPDQKSETNRLSLIQKAAYKMNNPKDLQLSTSNELTYKALNLKLKLDGELTRKSISTDIEAKYLDFNFGTELSAKIDTKKPGDYDVELEVEVMDKGFELKSKRSIVEPQKCKFSNSLKLKSGEKYEADAIVVYDVSKTNLNVQLDGDANLNGCKVKLETVLEANSQLVNSRALLKVDGTKYIDFLLNVKPTDNPTGSLSLNLKSLITVNGQFSYQKGKGDAALNIDIPKINRKIKATGTLAVSGTEHVGNVELFYDAEKDPSKRIKLSTISDIKKNSIDSKNTLECLNYKLELNGKGKLEGTLTNGQLDLDIDLTLPNKRYLVYKLKRNSVNKDSKYDIQVASQLIDHEKKGGPSRKLAYTLDVKDLDPQLYTFQGKAEVKLVKTDGKDLTLSWSGKNQPKGNKKIKNLNIALEGSCIPKKFQLKFGLTHDDKDGQYTVSSSLGDDLSLMSTGGLEMGNEIDTPNKGTLVIEVKLPIEKLKNLKLEASTSYLDSREKPVVEDTETLKLTYNTDKTIELETYLKLLSPTKTEVPNEGTGKLSLKILDLAPLKLSGNYKCDSSPEKATHQLNLNGNYGEKKIKVEANCEDLPKVITVNVKANGNYDSRLPDADLNLVYKRFKDENKMTLNCESNVEAQKFTLNGEIQHQDTNNLFHVTYTCPMGKIEILSKIQKLGDKEFKGEWKVDTPKGFAVADAHVDIESIDNFIINVNFDSDKIQHRKIHAEIANKPTAKAGKRVLVTVTSDGQNIVTGSTSYKKHDEDGKIVVEGNGNLKIGDNSRSSSFKYTRQQLTQEKDGEIGVAMVLNANFGPSAIVGELKLTNKEVHVFNSYCEQSKDCAQFKLQSIFNAQPTLRHQITVEVDLKKFNVPAEFGLKTNTELKNPIFDHTTNLYLHSSKDKSEYTYHAYINPKESASILTLPSREIAVILTYDLPKSKQTASYKLDLSLYLDRKNKPSDKTSLSANGDINIDKSFSLSGETKFTYPTQPKDMIVKGNIHSSSEHPLHLNLDIDVFAKKSQRISIAALIERERLQKGINITGSIEVNSRGQQLKLDLKSHLAIFLNQLEFGNSITYNDVNQKPKTMGIYYSADIKQVSALITLPDKEVFRDEWKMDMSKNALNLNRELSLLGETPRVMTFEISWNSVKFEAYRKDKPNSKLSINGQVVLDEKAEIHADTYKEGAKSNLFHILIHLDEKQFLKPEFGYSKENIAKLVEFLKNDNKDLIQKQRDLQNYIVEEVKTEGKDFIDHLKKASPNMKPLLDYYQGELNKMKDEINADENVKQVQAAFNKYFGAIVTAVAETMKQVTKDLEKLHQALQEIINNVKKSMNSVYPSLKESVDKIIGQAVEITDAAMKVASAYLTAILDIIKQHEKEIQDAVSVISEVAHSICKFAKKGLEPIMQVVEALTAKGTPEDFEVFKEKLEQLKDFQVPEAILGPIEELCKAFKGLLPTEELKDFLDAICQYVVKHGRREKVDEMSELKNIYARLAGAIHSILPLLEKQVTLDNLLEAVQIPELDFSLLSKLPGVSTLKISILNLLRNGELPTPLDLYYTYRPTLDPKDIIPPFSKSGIVADGGHFFTFDGRHLNMPGTCTYVLAQDMQDGNFSVIGNFNNGVLISVTVTEPKESMTIKNNGNILVNNKPSDYPANTKNLHAYLLQPFATIKSDYGVRVTCPNKSPMICAVHVSGFYHGKLRGLLGDGNNEPYDDYTLPSGKITESGSDFGNAYKLKSDCPAASAVEPKGRDPTCTKYFTSDNSPLSSCFNYVNPAQYRDACTAENSCLMTLAYHMACYAKGIMSTNLPPTCGNCKVGANKVEIGDTFSVKIPKQEADIIFVVEQQTPNDKVFKEMITPLMSELKEELKQQGISDVHIGLIGFSEKTKWPQHYTLNGDTNIDGEVKSMKFYEPEPIITYQEAKNGSIEEKLQYLQQKLSVELGTFRLTDAYEAAIHYPFRPGAAKAVIGVIANPCEKSPLPISLQQLRILLGHKIYRDLGLTYYHISFPKELTVSGKAQQNIVGYDQDTVYTFADSKKKPLVGNSDMKSNLSPAVKDVCADFAILSGGATFSSDNFLDAKPNQKKQFVAVTAKKVAEDLANLELEKDCACNYQYGLTGSAECKIVGRKETPSAASKAVKG</sequence>
<evidence type="ECO:0000256" key="9">
    <source>
        <dbReference type="PROSITE-ProRule" id="PRU00557"/>
    </source>
</evidence>
<keyword evidence="8" id="KW-0325">Glycoprotein</keyword>
<keyword evidence="2" id="KW-0813">Transport</keyword>
<evidence type="ECO:0000256" key="2">
    <source>
        <dbReference type="ARBA" id="ARBA00022448"/>
    </source>
</evidence>
<accession>A0AAJ7N6M6</accession>
<dbReference type="SUPFAM" id="SSF56968">
    <property type="entry name" value="Lipovitellin-phosvitin complex, beta-sheet shell regions"/>
    <property type="match status" value="2"/>
</dbReference>
<feature type="signal peptide" evidence="11">
    <location>
        <begin position="1"/>
        <end position="24"/>
    </location>
</feature>
<dbReference type="Pfam" id="PF01347">
    <property type="entry name" value="Vitellogenin_N"/>
    <property type="match status" value="1"/>
</dbReference>
<proteinExistence type="predicted"/>
<dbReference type="Pfam" id="PF09172">
    <property type="entry name" value="Vit_open_b-sht"/>
    <property type="match status" value="1"/>
</dbReference>
<dbReference type="PANTHER" id="PTHR23345:SF36">
    <property type="entry name" value="APOLIPOPHORINS"/>
    <property type="match status" value="1"/>
</dbReference>
<dbReference type="SMART" id="SM01169">
    <property type="entry name" value="DUF1943"/>
    <property type="match status" value="1"/>
</dbReference>
<dbReference type="InterPro" id="IPR050733">
    <property type="entry name" value="Vitellogenin/Apolipophorin"/>
</dbReference>
<evidence type="ECO:0000313" key="14">
    <source>
        <dbReference type="Proteomes" id="UP000694925"/>
    </source>
</evidence>
<dbReference type="GO" id="GO:0008289">
    <property type="term" value="F:lipid binding"/>
    <property type="evidence" value="ECO:0007669"/>
    <property type="project" value="UniProtKB-KW"/>
</dbReference>
<dbReference type="InterPro" id="IPR001747">
    <property type="entry name" value="Vitellogenin_N"/>
</dbReference>
<dbReference type="InterPro" id="IPR015817">
    <property type="entry name" value="Vitellinogen_open_b-sht_sub1"/>
</dbReference>
<dbReference type="InterPro" id="IPR015255">
    <property type="entry name" value="Vitellinogen_open_b-sht"/>
</dbReference>
<evidence type="ECO:0000256" key="6">
    <source>
        <dbReference type="ARBA" id="ARBA00023121"/>
    </source>
</evidence>
<dbReference type="InterPro" id="IPR015816">
    <property type="entry name" value="Vitellinogen_b-sht_N"/>
</dbReference>
<evidence type="ECO:0000256" key="3">
    <source>
        <dbReference type="ARBA" id="ARBA00022525"/>
    </source>
</evidence>
<dbReference type="RefSeq" id="XP_017879492.1">
    <property type="nucleotide sequence ID" value="XM_018024003.2"/>
</dbReference>
<dbReference type="Pfam" id="PF00094">
    <property type="entry name" value="VWD"/>
    <property type="match status" value="1"/>
</dbReference>
<keyword evidence="4 11" id="KW-0732">Signal</keyword>
<organism evidence="14 15">
    <name type="scientific">Ceratina calcarata</name>
    <dbReference type="NCBI Taxonomy" id="156304"/>
    <lineage>
        <taxon>Eukaryota</taxon>
        <taxon>Metazoa</taxon>
        <taxon>Ecdysozoa</taxon>
        <taxon>Arthropoda</taxon>
        <taxon>Hexapoda</taxon>
        <taxon>Insecta</taxon>
        <taxon>Pterygota</taxon>
        <taxon>Neoptera</taxon>
        <taxon>Endopterygota</taxon>
        <taxon>Hymenoptera</taxon>
        <taxon>Apocrita</taxon>
        <taxon>Aculeata</taxon>
        <taxon>Apoidea</taxon>
        <taxon>Anthophila</taxon>
        <taxon>Apidae</taxon>
        <taxon>Ceratina</taxon>
        <taxon>Zadontomerus</taxon>
    </lineage>
</organism>
<keyword evidence="6" id="KW-0446">Lipid-binding</keyword>
<dbReference type="InterPro" id="IPR015819">
    <property type="entry name" value="Lipid_transp_b-sht_shell"/>
</dbReference>
<dbReference type="InterPro" id="IPR011030">
    <property type="entry name" value="Lipovitellin_superhlx_dom"/>
</dbReference>
<comment type="subcellular location">
    <subcellularLocation>
        <location evidence="1">Secreted</location>
    </subcellularLocation>
</comment>
<evidence type="ECO:0000259" key="12">
    <source>
        <dbReference type="PROSITE" id="PS51211"/>
    </source>
</evidence>
<dbReference type="SMART" id="SM00638">
    <property type="entry name" value="LPD_N"/>
    <property type="match status" value="1"/>
</dbReference>
<evidence type="ECO:0000256" key="10">
    <source>
        <dbReference type="SAM" id="Coils"/>
    </source>
</evidence>
<dbReference type="PANTHER" id="PTHR23345">
    <property type="entry name" value="VITELLOGENIN-RELATED"/>
    <property type="match status" value="1"/>
</dbReference>
<evidence type="ECO:0000256" key="7">
    <source>
        <dbReference type="ARBA" id="ARBA00023157"/>
    </source>
</evidence>
<dbReference type="GeneID" id="108624600"/>
<dbReference type="PROSITE" id="PS51233">
    <property type="entry name" value="VWFD"/>
    <property type="match status" value="1"/>
</dbReference>
<dbReference type="CTD" id="43827"/>
<dbReference type="KEGG" id="ccal:108624600"/>
<dbReference type="FunFam" id="2.20.50.20:FF:000007">
    <property type="entry name" value="von Willebrand factor type D domaincontaining protein"/>
    <property type="match status" value="1"/>
</dbReference>
<dbReference type="SMART" id="SM00216">
    <property type="entry name" value="VWD"/>
    <property type="match status" value="1"/>
</dbReference>